<keyword evidence="1" id="KW-0378">Hydrolase</keyword>
<gene>
    <name evidence="1" type="ORF">E9531_11420</name>
</gene>
<dbReference type="Gene3D" id="2.40.70.10">
    <property type="entry name" value="Acid Proteases"/>
    <property type="match status" value="1"/>
</dbReference>
<sequence length="227" mass="24327">MNASTHQPYGRLWFHSWLVPLGLCGVLASSLPSAASAQDLRLVGTVGTNRAIVVLGDGKSRTLTVGQPRDGITLLSIDRNTATFATQGEKLTLTVGQTPTRLSSHAAQTLKLPAQPGGHYYANGQINGQNVQFLVDTGASTVSLDAQLAARLGIDFQKGRSITVNTANGQTQGWLITLPNLRVGELQQHNVSATIVQQPMPFALLGNSFLNHYRMTRDATSMVLEPR</sequence>
<proteinExistence type="predicted"/>
<dbReference type="SUPFAM" id="SSF50630">
    <property type="entry name" value="Acid proteases"/>
    <property type="match status" value="1"/>
</dbReference>
<dbReference type="InterPro" id="IPR011969">
    <property type="entry name" value="Clan_AA_Asp_peptidase_C"/>
</dbReference>
<organism evidence="1 2">
    <name type="scientific">Lampropedia puyangensis</name>
    <dbReference type="NCBI Taxonomy" id="1330072"/>
    <lineage>
        <taxon>Bacteria</taxon>
        <taxon>Pseudomonadati</taxon>
        <taxon>Pseudomonadota</taxon>
        <taxon>Betaproteobacteria</taxon>
        <taxon>Burkholderiales</taxon>
        <taxon>Comamonadaceae</taxon>
        <taxon>Lampropedia</taxon>
    </lineage>
</organism>
<reference evidence="1 2" key="1">
    <citation type="journal article" date="2015" name="Antonie Van Leeuwenhoek">
        <title>Lampropedia puyangensis sp. nov., isolated from symptomatic bark of Populus ? euramericana canker and emended description of Lampropedia hyalina (Ehrenberg 1832) Lee et al. 2004.</title>
        <authorList>
            <person name="Li Y."/>
            <person name="Wang T."/>
            <person name="Piao C.G."/>
            <person name="Wang L.F."/>
            <person name="Tian G.Z."/>
            <person name="Zhu T.H."/>
            <person name="Guo M.W."/>
        </authorList>
    </citation>
    <scope>NUCLEOTIDE SEQUENCE [LARGE SCALE GENOMIC DNA]</scope>
    <source>
        <strain evidence="1 2">2-bin</strain>
    </source>
</reference>
<evidence type="ECO:0000313" key="2">
    <source>
        <dbReference type="Proteomes" id="UP000308917"/>
    </source>
</evidence>
<dbReference type="OrthoDB" id="185963at2"/>
<dbReference type="CDD" id="cd05483">
    <property type="entry name" value="retropepsin_like_bacteria"/>
    <property type="match status" value="1"/>
</dbReference>
<dbReference type="EC" id="3.4.23.-" evidence="1"/>
<dbReference type="NCBIfam" id="TIGR02281">
    <property type="entry name" value="clan_AA_DTGA"/>
    <property type="match status" value="1"/>
</dbReference>
<comment type="caution">
    <text evidence="1">The sequence shown here is derived from an EMBL/GenBank/DDBJ whole genome shotgun (WGS) entry which is preliminary data.</text>
</comment>
<dbReference type="InterPro" id="IPR021109">
    <property type="entry name" value="Peptidase_aspartic_dom_sf"/>
</dbReference>
<evidence type="ECO:0000313" key="1">
    <source>
        <dbReference type="EMBL" id="THT99933.1"/>
    </source>
</evidence>
<protein>
    <submittedName>
        <fullName evidence="1">TIGR02281 family clan AA aspartic protease</fullName>
        <ecNumber evidence="1">3.4.23.-</ecNumber>
    </submittedName>
</protein>
<dbReference type="GO" id="GO:0008233">
    <property type="term" value="F:peptidase activity"/>
    <property type="evidence" value="ECO:0007669"/>
    <property type="project" value="UniProtKB-KW"/>
</dbReference>
<dbReference type="InterPro" id="IPR034122">
    <property type="entry name" value="Retropepsin-like_bacterial"/>
</dbReference>
<name>A0A4S8F1H6_9BURK</name>
<accession>A0A4S8F1H6</accession>
<dbReference type="Proteomes" id="UP000308917">
    <property type="component" value="Unassembled WGS sequence"/>
</dbReference>
<keyword evidence="1" id="KW-0645">Protease</keyword>
<dbReference type="RefSeq" id="WP_136573895.1">
    <property type="nucleotide sequence ID" value="NZ_STFG01000012.1"/>
</dbReference>
<dbReference type="Pfam" id="PF13975">
    <property type="entry name" value="gag-asp_proteas"/>
    <property type="match status" value="1"/>
</dbReference>
<dbReference type="GO" id="GO:0006508">
    <property type="term" value="P:proteolysis"/>
    <property type="evidence" value="ECO:0007669"/>
    <property type="project" value="UniProtKB-KW"/>
</dbReference>
<keyword evidence="2" id="KW-1185">Reference proteome</keyword>
<dbReference type="AlphaFoldDB" id="A0A4S8F1H6"/>
<dbReference type="EMBL" id="STFG01000012">
    <property type="protein sequence ID" value="THT99933.1"/>
    <property type="molecule type" value="Genomic_DNA"/>
</dbReference>